<keyword evidence="2" id="KW-1185">Reference proteome</keyword>
<sequence length="220" mass="24867">MTTPYIALIGDLVASKSIENRDDMQSKIQTVFDQLNQTYQAHFVSKLTLTLGDEFQVLMQPNKAVWQLIDDLQRLIPHPIRFGIGYGEITTEINPDISLGADGPAYWHARKAINQLKDHNWNGILRQQFIGRGDQDDTINTILLLTDTIRANWTQTQAYVFNGLLAEGIYQGNFSQRDLAPKLDLSESALSKRLNSGHIKIYLQGRTNLGQLLEVANDEQ</sequence>
<dbReference type="AlphaFoldDB" id="A0A3N4GL58"/>
<name>A0A3N4GL58_9LACT</name>
<dbReference type="Pfam" id="PF16264">
    <property type="entry name" value="SatD"/>
    <property type="match status" value="1"/>
</dbReference>
<proteinExistence type="predicted"/>
<dbReference type="OrthoDB" id="3197351at2"/>
<evidence type="ECO:0000313" key="2">
    <source>
        <dbReference type="Proteomes" id="UP000273977"/>
    </source>
</evidence>
<dbReference type="RefSeq" id="WP_123780398.1">
    <property type="nucleotide sequence ID" value="NZ_RKMG01000018.1"/>
</dbReference>
<evidence type="ECO:0000313" key="1">
    <source>
        <dbReference type="EMBL" id="RPA59851.1"/>
    </source>
</evidence>
<dbReference type="EMBL" id="RKMG01000018">
    <property type="protein sequence ID" value="RPA59851.1"/>
    <property type="molecule type" value="Genomic_DNA"/>
</dbReference>
<protein>
    <submittedName>
        <fullName evidence="1">SatD protein</fullName>
    </submittedName>
</protein>
<comment type="caution">
    <text evidence="1">The sequence shown here is derived from an EMBL/GenBank/DDBJ whole genome shotgun (WGS) entry which is preliminary data.</text>
</comment>
<reference evidence="1 2" key="1">
    <citation type="submission" date="2018-11" db="EMBL/GenBank/DDBJ databases">
        <title>Aerococcus sp. SJQ22, whole genome shotgun sequence.</title>
        <authorList>
            <person name="Sun L."/>
            <person name="Gao X."/>
            <person name="Chen W."/>
            <person name="Huang K."/>
        </authorList>
    </citation>
    <scope>NUCLEOTIDE SEQUENCE [LARGE SCALE GENOMIC DNA]</scope>
    <source>
        <strain evidence="1 2">SJQ22</strain>
    </source>
</reference>
<organism evidence="1 2">
    <name type="scientific">Aerococcus agrisoli</name>
    <dbReference type="NCBI Taxonomy" id="2487350"/>
    <lineage>
        <taxon>Bacteria</taxon>
        <taxon>Bacillati</taxon>
        <taxon>Bacillota</taxon>
        <taxon>Bacilli</taxon>
        <taxon>Lactobacillales</taxon>
        <taxon>Aerococcaceae</taxon>
        <taxon>Aerococcus</taxon>
    </lineage>
</organism>
<accession>A0A3N4GL58</accession>
<gene>
    <name evidence="1" type="ORF">EF384_06405</name>
</gene>
<dbReference type="Proteomes" id="UP000273977">
    <property type="component" value="Unassembled WGS sequence"/>
</dbReference>
<dbReference type="InterPro" id="IPR032580">
    <property type="entry name" value="SatD"/>
</dbReference>